<dbReference type="PANTHER" id="PTHR15678">
    <property type="entry name" value="ANTIGEN MLAA-22-RELATED"/>
    <property type="match status" value="1"/>
</dbReference>
<keyword evidence="2" id="KW-0472">Membrane</keyword>
<dbReference type="InterPro" id="IPR045167">
    <property type="entry name" value="Hobbit"/>
</dbReference>
<feature type="compositionally biased region" description="Basic and acidic residues" evidence="1">
    <location>
        <begin position="1447"/>
        <end position="1458"/>
    </location>
</feature>
<feature type="domain" description="FMP27/BLTP2/Hobbit GFWDK motif-containing RBG unit" evidence="3">
    <location>
        <begin position="1095"/>
        <end position="1220"/>
    </location>
</feature>
<dbReference type="SMART" id="SM01214">
    <property type="entry name" value="Fmp27_GFWDK"/>
    <property type="match status" value="1"/>
</dbReference>
<accession>A0AAV4B836</accession>
<dbReference type="Pfam" id="PF10344">
    <property type="entry name" value="Hobbit"/>
    <property type="match status" value="3"/>
</dbReference>
<feature type="compositionally biased region" description="Polar residues" evidence="1">
    <location>
        <begin position="112"/>
        <end position="124"/>
    </location>
</feature>
<comment type="caution">
    <text evidence="4">The sequence shown here is derived from an EMBL/GenBank/DDBJ whole genome shotgun (WGS) entry which is preliminary data.</text>
</comment>
<evidence type="ECO:0000256" key="1">
    <source>
        <dbReference type="SAM" id="MobiDB-lite"/>
    </source>
</evidence>
<dbReference type="PANTHER" id="PTHR15678:SF6">
    <property type="entry name" value="BRIDGE-LIKE LIPID TRANSFER PROTEIN FAMILY MEMBER 2"/>
    <property type="match status" value="1"/>
</dbReference>
<protein>
    <submittedName>
        <fullName evidence="4">Protein kiaa0100-like</fullName>
    </submittedName>
</protein>
<reference evidence="4 5" key="1">
    <citation type="journal article" date="2021" name="Elife">
        <title>Chloroplast acquisition without the gene transfer in kleptoplastic sea slugs, Plakobranchus ocellatus.</title>
        <authorList>
            <person name="Maeda T."/>
            <person name="Takahashi S."/>
            <person name="Yoshida T."/>
            <person name="Shimamura S."/>
            <person name="Takaki Y."/>
            <person name="Nagai Y."/>
            <person name="Toyoda A."/>
            <person name="Suzuki Y."/>
            <person name="Arimoto A."/>
            <person name="Ishii H."/>
            <person name="Satoh N."/>
            <person name="Nishiyama T."/>
            <person name="Hasebe M."/>
            <person name="Maruyama T."/>
            <person name="Minagawa J."/>
            <person name="Obokata J."/>
            <person name="Shigenobu S."/>
        </authorList>
    </citation>
    <scope>NUCLEOTIDE SEQUENCE [LARGE SCALE GENOMIC DNA]</scope>
</reference>
<gene>
    <name evidence="4" type="ORF">PoB_004102400</name>
</gene>
<dbReference type="Proteomes" id="UP000735302">
    <property type="component" value="Unassembled WGS sequence"/>
</dbReference>
<keyword evidence="2" id="KW-0812">Transmembrane</keyword>
<evidence type="ECO:0000259" key="3">
    <source>
        <dbReference type="SMART" id="SM01214"/>
    </source>
</evidence>
<feature type="region of interest" description="Disordered" evidence="1">
    <location>
        <begin position="98"/>
        <end position="124"/>
    </location>
</feature>
<sequence length="1484" mass="168687">MAQFMWSVFYVVISVWILSRLLAYLIQWLLKRYLDVTLRFGKLGFFNFGKVQLTLKRDVSVHVELERLWLSSSFVNPEMRKPLVICIDDMRIQVDVHNPRQNTPTPAGRSGHANQDGGQTNNPQTSAAQLVHKAMKLSSYGGLHINNFTVMLLRTMVPDCLIHFSSPALTLDITAAYDKYELCMNLNNFGCKALRSAVPAEETAGHQNCLAEFSFALKMEAKMDKVDPRKLMVLKTVITRPQMMITERFLQSLQEINTKFTLAPVEAQDLGGETVLYTANIGELQRQDRLDESTSGERYVHWPNDSTFTKLHVLEKLQDVSLDISGLDVKIVRETKQRSLSVSLKLFHLGFHNQSFWQATDVNCNAYLEEFNTSSMQAKFAGLNKIVIKGQLLRDSLDTFLTVSSGFFHYHHEEVQYWVSVFTNMMCRPQAMPVRKAHAPLKRTKSIPSPMLLSWFEGKNFSTVIEVSDLSSIISTAACTGLHSQLSHARFNGSLKSNGGVVDKREWFHAYNASCEVDVQSVTSCLVEARLLVEQSTSKQHYWGQVFHLGILLLKMKKFSRDIKVEGMMDNIQVEWSTGLYSALGQLLSAVRRNTRPSGSSSGDSATAGPNNAAIGARDAENLWPNHFDADVDEEETELKSVISSSSPTKKSVICVVKFDLSNINLFVTNAIGVSVMMRIDRVGLSHSSSQSILGVDGTKVQYINCNKQFHILHRSSEIQRPVAHVQEVKIKYMPKNKECRVHILQHLTVSWTKEAHICLVEGIQDAAALLYKLKGRDGDNAITAFQDKTAAVRKKSPVSVNILMLADISLEAKLSTKNKVSLFTHNILVTMTLPDILMEVKDITINCDGHDIFRIVCFQLETLAPSQLKAERERAKILKLTTNRAWGVSFDNIEIVFPYKYKFADCYEEIMNTVKWLKLVHKVKKKPFTVDSPLPADLDLKIKLLSIELSDDPFEVKMGLNHELLKDEGNESKKRKEVMDAKLFDLQNTKFIPVNKREELYASLDKKSSEIYVRRSQQLYNTQPIRRQLFTWLMEDVHIIALADTNLHGKDNVLRHMQEIDKESPFPKDSVEFATLWCRYVCASLKLWSVNLRDFPQPMVDVQNKHVWGRLIGAEREGTARAKRTCTVEMAKPWTTAMVQRNLPTLKFFHDFSCDMDSLTLAYGVCWEPAVALFNQSMELINRPSVDPSSPLPFWDKMPMFLLQGDLDISVRTASKYNESKLLHLPNLTFRVGLEWLCLGDANDHHSVMPCAPDKVPDFSLEEHDSFRAFRSQNLNLDLSLKTKPVADNLLDIPSCPELYASTLRFLEKIRNCMFSVTRPVRRGKLFNATNPRKLQLTRHYKKIKLSVDFHKFAICHWMSNAKENGAELISDSFVLQMCNRLRLVPMEDGLLHRPRANWSIKYLKCHLGPTRIYLCRNMGKDETGASAGPADRSFFLSVTKISYQRADRKSKSGNKEEDIEQFSSSHHVAQKGGLTFPYSSDQ</sequence>
<proteinExistence type="predicted"/>
<keyword evidence="5" id="KW-1185">Reference proteome</keyword>
<dbReference type="EMBL" id="BLXT01004575">
    <property type="protein sequence ID" value="GFO14519.1"/>
    <property type="molecule type" value="Genomic_DNA"/>
</dbReference>
<dbReference type="InterPro" id="IPR019441">
    <property type="entry name" value="FMP27/BLTP2/Hobbit_GFWDK_RBG"/>
</dbReference>
<feature type="region of interest" description="Disordered" evidence="1">
    <location>
        <begin position="1445"/>
        <end position="1484"/>
    </location>
</feature>
<evidence type="ECO:0000313" key="4">
    <source>
        <dbReference type="EMBL" id="GFO14519.1"/>
    </source>
</evidence>
<feature type="transmembrane region" description="Helical" evidence="2">
    <location>
        <begin position="7"/>
        <end position="30"/>
    </location>
</feature>
<evidence type="ECO:0000313" key="5">
    <source>
        <dbReference type="Proteomes" id="UP000735302"/>
    </source>
</evidence>
<evidence type="ECO:0000256" key="2">
    <source>
        <dbReference type="SAM" id="Phobius"/>
    </source>
</evidence>
<keyword evidence="2" id="KW-1133">Transmembrane helix</keyword>
<name>A0AAV4B836_9GAST</name>
<organism evidence="4 5">
    <name type="scientific">Plakobranchus ocellatus</name>
    <dbReference type="NCBI Taxonomy" id="259542"/>
    <lineage>
        <taxon>Eukaryota</taxon>
        <taxon>Metazoa</taxon>
        <taxon>Spiralia</taxon>
        <taxon>Lophotrochozoa</taxon>
        <taxon>Mollusca</taxon>
        <taxon>Gastropoda</taxon>
        <taxon>Heterobranchia</taxon>
        <taxon>Euthyneura</taxon>
        <taxon>Panpulmonata</taxon>
        <taxon>Sacoglossa</taxon>
        <taxon>Placobranchoidea</taxon>
        <taxon>Plakobranchidae</taxon>
        <taxon>Plakobranchus</taxon>
    </lineage>
</organism>